<dbReference type="FunFam" id="1.10.510.10:FF:000060">
    <property type="entry name" value="G-type lectin S-receptor-like serine/threonine-protein kinase"/>
    <property type="match status" value="1"/>
</dbReference>
<dbReference type="Pfam" id="PF00954">
    <property type="entry name" value="S_locus_glycop"/>
    <property type="match status" value="1"/>
</dbReference>
<evidence type="ECO:0000259" key="24">
    <source>
        <dbReference type="PROSITE" id="PS50948"/>
    </source>
</evidence>
<dbReference type="GO" id="GO:0005524">
    <property type="term" value="F:ATP binding"/>
    <property type="evidence" value="ECO:0007669"/>
    <property type="project" value="UniProtKB-UniRule"/>
</dbReference>
<keyword evidence="2" id="KW-1003">Cell membrane</keyword>
<dbReference type="Gene3D" id="2.90.10.10">
    <property type="entry name" value="Bulb-type lectin domain"/>
    <property type="match status" value="1"/>
</dbReference>
<evidence type="ECO:0000256" key="13">
    <source>
        <dbReference type="ARBA" id="ARBA00023136"/>
    </source>
</evidence>
<dbReference type="SUPFAM" id="SSF51110">
    <property type="entry name" value="alpha-D-mannose-specific plant lectins"/>
    <property type="match status" value="1"/>
</dbReference>
<dbReference type="PANTHER" id="PTHR27002:SF932">
    <property type="entry name" value="RECEPTOR-LIKE SERINE_THREONINE-PROTEIN KINASE"/>
    <property type="match status" value="1"/>
</dbReference>
<dbReference type="InterPro" id="IPR003609">
    <property type="entry name" value="Pan_app"/>
</dbReference>
<keyword evidence="7" id="KW-0732">Signal</keyword>
<evidence type="ECO:0000256" key="14">
    <source>
        <dbReference type="ARBA" id="ARBA00023157"/>
    </source>
</evidence>
<dbReference type="AlphaFoldDB" id="A0ABD3S7Z7"/>
<dbReference type="Gene3D" id="1.10.510.10">
    <property type="entry name" value="Transferase(Phosphotransferase) domain 1"/>
    <property type="match status" value="1"/>
</dbReference>
<feature type="domain" description="Protein kinase" evidence="22">
    <location>
        <begin position="497"/>
        <end position="782"/>
    </location>
</feature>
<dbReference type="InterPro" id="IPR036426">
    <property type="entry name" value="Bulb-type_lectin_dom_sf"/>
</dbReference>
<evidence type="ECO:0000256" key="19">
    <source>
        <dbReference type="PIRNR" id="PIRNR000641"/>
    </source>
</evidence>
<evidence type="ECO:0000256" key="20">
    <source>
        <dbReference type="PROSITE-ProRule" id="PRU10141"/>
    </source>
</evidence>
<keyword evidence="15" id="KW-0675">Receptor</keyword>
<dbReference type="Pfam" id="PF07714">
    <property type="entry name" value="PK_Tyr_Ser-Thr"/>
    <property type="match status" value="1"/>
</dbReference>
<proteinExistence type="inferred from homology"/>
<evidence type="ECO:0000313" key="26">
    <source>
        <dbReference type="Proteomes" id="UP001634393"/>
    </source>
</evidence>
<keyword evidence="4" id="KW-0245">EGF-like domain</keyword>
<evidence type="ECO:0000256" key="1">
    <source>
        <dbReference type="ARBA" id="ARBA00004251"/>
    </source>
</evidence>
<keyword evidence="16" id="KW-0325">Glycoprotein</keyword>
<keyword evidence="13 21" id="KW-0472">Membrane</keyword>
<dbReference type="GO" id="GO:0005886">
    <property type="term" value="C:plasma membrane"/>
    <property type="evidence" value="ECO:0007669"/>
    <property type="project" value="UniProtKB-SubCell"/>
</dbReference>
<evidence type="ECO:0000256" key="5">
    <source>
        <dbReference type="ARBA" id="ARBA00022679"/>
    </source>
</evidence>
<dbReference type="EC" id="2.7.11.1" evidence="19"/>
<keyword evidence="14" id="KW-1015">Disulfide bond</keyword>
<keyword evidence="10 19" id="KW-0418">Kinase</keyword>
<evidence type="ECO:0000256" key="15">
    <source>
        <dbReference type="ARBA" id="ARBA00023170"/>
    </source>
</evidence>
<evidence type="ECO:0000256" key="3">
    <source>
        <dbReference type="ARBA" id="ARBA00022527"/>
    </source>
</evidence>
<dbReference type="InterPro" id="IPR008271">
    <property type="entry name" value="Ser/Thr_kinase_AS"/>
</dbReference>
<keyword evidence="11 19" id="KW-0067">ATP-binding</keyword>
<evidence type="ECO:0000256" key="6">
    <source>
        <dbReference type="ARBA" id="ARBA00022692"/>
    </source>
</evidence>
<dbReference type="CDD" id="cd00028">
    <property type="entry name" value="B_lectin"/>
    <property type="match status" value="1"/>
</dbReference>
<evidence type="ECO:0000256" key="16">
    <source>
        <dbReference type="ARBA" id="ARBA00023180"/>
    </source>
</evidence>
<feature type="transmembrane region" description="Helical" evidence="21">
    <location>
        <begin position="6"/>
        <end position="24"/>
    </location>
</feature>
<keyword evidence="6 21" id="KW-0812">Transmembrane</keyword>
<dbReference type="Proteomes" id="UP001634393">
    <property type="component" value="Unassembled WGS sequence"/>
</dbReference>
<evidence type="ECO:0000256" key="17">
    <source>
        <dbReference type="ARBA" id="ARBA00047899"/>
    </source>
</evidence>
<evidence type="ECO:0000256" key="8">
    <source>
        <dbReference type="ARBA" id="ARBA00022734"/>
    </source>
</evidence>
<sequence>MGLDFFIWYFFFTIVNLFSVFNSASDRITQLQSITDGETIISSGEKFELGFFSPKDSIFRYVGIWYHKVSQESIVWVANRANPITGNKGVLTIGKNGNLIILNGNKDIIWSSNVTVVTNNSTAVLMDTGDFVLFNNRQTSKVLWRSFDYPTDTYLPQMRVHVDFDKGEKRIFTSWKSANDPSIGNYSMGIDSRGSPQIVIYEGQNRKWRSGHWNGLIFVGVQGMRGVYLFGFKLFNEGDGKIYFTYTPSNSSDLMNFRLTWDGIERQERWNDEHRGWDLIQSHPGGVCDKYNYCGPFGICNEIGVPKCSCVKGFVPKDDEEWSRGNWSSGCIRKRKFECRGRIQDSFVQVERVKLPDFVDLAESEDGKDCEKRCRENCSCVAYAFVDGINCMIWNQELIDVQQFEEGGSTLFVRLANSEPGDKNKAKRTIAIAIVIFGTFILCISIWLLWKRKRKLLEILNRIEMPKVGPSGEEPQETGTELAMFSFNYVASTTDNFSDENKLGQGGFGHVYKGKLPGGEEIAVKRLCRKSDQGLEEFKNEIMLIAKLQHRNLVRLLGCCIDGEEKMLLYEYMPNKSLDLYLFDPEKKARLDWSKRYKIIEGIARGLLYLHRDSRLRIIHRDLKASNILLDEEMNPKISDFGMARIFGGNQNEAITNRVVGTYGYMAPEYAMEGFFSLKSDVYSFGVLLLEIVTGRRNTSFRSSEHTNIIGYAWDLFDRGRAIELIDSLIMDSCSQEQVLRCIHVGMLCVQDVAGHRPNMPAVVLMLESENATLPMPKQPTFTSMRHNVDIDMWNGNQDVVSSNDVTITQIFGR</sequence>
<gene>
    <name evidence="25" type="ORF">ACJIZ3_006544</name>
</gene>
<dbReference type="SMART" id="SM00220">
    <property type="entry name" value="S_TKc"/>
    <property type="match status" value="1"/>
</dbReference>
<feature type="domain" description="Apple" evidence="24">
    <location>
        <begin position="339"/>
        <end position="416"/>
    </location>
</feature>
<dbReference type="PROSITE" id="PS00107">
    <property type="entry name" value="PROTEIN_KINASE_ATP"/>
    <property type="match status" value="1"/>
</dbReference>
<evidence type="ECO:0000256" key="10">
    <source>
        <dbReference type="ARBA" id="ARBA00022777"/>
    </source>
</evidence>
<dbReference type="PIRSF" id="PIRSF000641">
    <property type="entry name" value="SRK"/>
    <property type="match status" value="1"/>
</dbReference>
<dbReference type="Pfam" id="PF01453">
    <property type="entry name" value="B_lectin"/>
    <property type="match status" value="1"/>
</dbReference>
<feature type="transmembrane region" description="Helical" evidence="21">
    <location>
        <begin position="430"/>
        <end position="450"/>
    </location>
</feature>
<evidence type="ECO:0000256" key="4">
    <source>
        <dbReference type="ARBA" id="ARBA00022536"/>
    </source>
</evidence>
<reference evidence="25 26" key="1">
    <citation type="submission" date="2024-12" db="EMBL/GenBank/DDBJ databases">
        <title>The unique morphological basis and parallel evolutionary history of personate flowers in Penstemon.</title>
        <authorList>
            <person name="Depatie T.H."/>
            <person name="Wessinger C.A."/>
        </authorList>
    </citation>
    <scope>NUCLEOTIDE SEQUENCE [LARGE SCALE GENOMIC DNA]</scope>
    <source>
        <strain evidence="25">WTNN_2</strain>
        <tissue evidence="25">Leaf</tissue>
    </source>
</reference>
<keyword evidence="12 21" id="KW-1133">Transmembrane helix</keyword>
<keyword evidence="5 19" id="KW-0808">Transferase</keyword>
<name>A0ABD3S7Z7_9LAMI</name>
<dbReference type="InterPro" id="IPR001245">
    <property type="entry name" value="Ser-Thr/Tyr_kinase_cat_dom"/>
</dbReference>
<dbReference type="PROSITE" id="PS50927">
    <property type="entry name" value="BULB_LECTIN"/>
    <property type="match status" value="1"/>
</dbReference>
<dbReference type="PANTHER" id="PTHR27002">
    <property type="entry name" value="RECEPTOR-LIKE SERINE/THREONINE-PROTEIN KINASE SD1-8"/>
    <property type="match status" value="1"/>
</dbReference>
<dbReference type="PROSITE" id="PS50948">
    <property type="entry name" value="PAN"/>
    <property type="match status" value="1"/>
</dbReference>
<dbReference type="Gene3D" id="3.30.200.20">
    <property type="entry name" value="Phosphorylase Kinase, domain 1"/>
    <property type="match status" value="1"/>
</dbReference>
<accession>A0ABD3S7Z7</accession>
<dbReference type="InterPro" id="IPR000719">
    <property type="entry name" value="Prot_kinase_dom"/>
</dbReference>
<comment type="caution">
    <text evidence="25">The sequence shown here is derived from an EMBL/GenBank/DDBJ whole genome shotgun (WGS) entry which is preliminary data.</text>
</comment>
<keyword evidence="8" id="KW-0430">Lectin</keyword>
<dbReference type="Pfam" id="PF11883">
    <property type="entry name" value="DUF3403"/>
    <property type="match status" value="1"/>
</dbReference>
<dbReference type="Pfam" id="PF08276">
    <property type="entry name" value="PAN_2"/>
    <property type="match status" value="1"/>
</dbReference>
<dbReference type="GO" id="GO:0030246">
    <property type="term" value="F:carbohydrate binding"/>
    <property type="evidence" value="ECO:0007669"/>
    <property type="project" value="UniProtKB-KW"/>
</dbReference>
<dbReference type="FunFam" id="2.90.10.10:FF:000005">
    <property type="entry name" value="G-type lectin S-receptor-like serine/threonine-protein kinase"/>
    <property type="match status" value="1"/>
</dbReference>
<dbReference type="InterPro" id="IPR021820">
    <property type="entry name" value="S-locus_recpt_kinase_C"/>
</dbReference>
<keyword evidence="9 19" id="KW-0547">Nucleotide-binding</keyword>
<dbReference type="SUPFAM" id="SSF56112">
    <property type="entry name" value="Protein kinase-like (PK-like)"/>
    <property type="match status" value="1"/>
</dbReference>
<dbReference type="InterPro" id="IPR017441">
    <property type="entry name" value="Protein_kinase_ATP_BS"/>
</dbReference>
<evidence type="ECO:0000256" key="11">
    <source>
        <dbReference type="ARBA" id="ARBA00022840"/>
    </source>
</evidence>
<dbReference type="InterPro" id="IPR000858">
    <property type="entry name" value="S_locus_glycoprot_dom"/>
</dbReference>
<evidence type="ECO:0000256" key="9">
    <source>
        <dbReference type="ARBA" id="ARBA00022741"/>
    </source>
</evidence>
<evidence type="ECO:0000256" key="12">
    <source>
        <dbReference type="ARBA" id="ARBA00022989"/>
    </source>
</evidence>
<evidence type="ECO:0000259" key="22">
    <source>
        <dbReference type="PROSITE" id="PS50011"/>
    </source>
</evidence>
<dbReference type="InterPro" id="IPR024171">
    <property type="entry name" value="SRK-like_kinase"/>
</dbReference>
<comment type="subcellular location">
    <subcellularLocation>
        <location evidence="1">Cell membrane</location>
        <topology evidence="1">Single-pass type I membrane protein</topology>
    </subcellularLocation>
</comment>
<dbReference type="FunFam" id="3.30.200.20:FF:000330">
    <property type="entry name" value="G-type lectin S-receptor-like serine/threonine-protein kinase At4g03230"/>
    <property type="match status" value="1"/>
</dbReference>
<keyword evidence="26" id="KW-1185">Reference proteome</keyword>
<comment type="catalytic activity">
    <reaction evidence="17 19">
        <text>L-threonyl-[protein] + ATP = O-phospho-L-threonyl-[protein] + ADP + H(+)</text>
        <dbReference type="Rhea" id="RHEA:46608"/>
        <dbReference type="Rhea" id="RHEA-COMP:11060"/>
        <dbReference type="Rhea" id="RHEA-COMP:11605"/>
        <dbReference type="ChEBI" id="CHEBI:15378"/>
        <dbReference type="ChEBI" id="CHEBI:30013"/>
        <dbReference type="ChEBI" id="CHEBI:30616"/>
        <dbReference type="ChEBI" id="CHEBI:61977"/>
        <dbReference type="ChEBI" id="CHEBI:456216"/>
        <dbReference type="EC" id="2.7.11.1"/>
    </reaction>
</comment>
<organism evidence="25 26">
    <name type="scientific">Penstemon smallii</name>
    <dbReference type="NCBI Taxonomy" id="265156"/>
    <lineage>
        <taxon>Eukaryota</taxon>
        <taxon>Viridiplantae</taxon>
        <taxon>Streptophyta</taxon>
        <taxon>Embryophyta</taxon>
        <taxon>Tracheophyta</taxon>
        <taxon>Spermatophyta</taxon>
        <taxon>Magnoliopsida</taxon>
        <taxon>eudicotyledons</taxon>
        <taxon>Gunneridae</taxon>
        <taxon>Pentapetalae</taxon>
        <taxon>asterids</taxon>
        <taxon>lamiids</taxon>
        <taxon>Lamiales</taxon>
        <taxon>Plantaginaceae</taxon>
        <taxon>Cheloneae</taxon>
        <taxon>Penstemon</taxon>
    </lineage>
</organism>
<evidence type="ECO:0000256" key="18">
    <source>
        <dbReference type="ARBA" id="ARBA00048679"/>
    </source>
</evidence>
<dbReference type="InterPro" id="IPR011009">
    <property type="entry name" value="Kinase-like_dom_sf"/>
</dbReference>
<protein>
    <recommendedName>
        <fullName evidence="19">Receptor-like serine/threonine-protein kinase</fullName>
        <ecNumber evidence="19">2.7.11.1</ecNumber>
    </recommendedName>
</protein>
<dbReference type="CDD" id="cd01098">
    <property type="entry name" value="PAN_AP_plant"/>
    <property type="match status" value="1"/>
</dbReference>
<feature type="binding site" evidence="20">
    <location>
        <position position="525"/>
    </location>
    <ligand>
        <name>ATP</name>
        <dbReference type="ChEBI" id="CHEBI:30616"/>
    </ligand>
</feature>
<comment type="similarity">
    <text evidence="19">Belongs to the protein kinase superfamily. Ser/Thr protein kinase family.</text>
</comment>
<feature type="domain" description="Bulb-type lectin" evidence="23">
    <location>
        <begin position="25"/>
        <end position="146"/>
    </location>
</feature>
<evidence type="ECO:0000256" key="21">
    <source>
        <dbReference type="SAM" id="Phobius"/>
    </source>
</evidence>
<evidence type="ECO:0000256" key="2">
    <source>
        <dbReference type="ARBA" id="ARBA00022475"/>
    </source>
</evidence>
<evidence type="ECO:0000313" key="25">
    <source>
        <dbReference type="EMBL" id="KAL3820639.1"/>
    </source>
</evidence>
<dbReference type="GO" id="GO:0004674">
    <property type="term" value="F:protein serine/threonine kinase activity"/>
    <property type="evidence" value="ECO:0007669"/>
    <property type="project" value="UniProtKB-KW"/>
</dbReference>
<dbReference type="InterPro" id="IPR001480">
    <property type="entry name" value="Bulb-type_lectin_dom"/>
</dbReference>
<comment type="catalytic activity">
    <reaction evidence="18 19">
        <text>L-seryl-[protein] + ATP = O-phospho-L-seryl-[protein] + ADP + H(+)</text>
        <dbReference type="Rhea" id="RHEA:17989"/>
        <dbReference type="Rhea" id="RHEA-COMP:9863"/>
        <dbReference type="Rhea" id="RHEA-COMP:11604"/>
        <dbReference type="ChEBI" id="CHEBI:15378"/>
        <dbReference type="ChEBI" id="CHEBI:29999"/>
        <dbReference type="ChEBI" id="CHEBI:30616"/>
        <dbReference type="ChEBI" id="CHEBI:83421"/>
        <dbReference type="ChEBI" id="CHEBI:456216"/>
        <dbReference type="EC" id="2.7.11.1"/>
    </reaction>
</comment>
<dbReference type="CDD" id="cd14066">
    <property type="entry name" value="STKc_IRAK"/>
    <property type="match status" value="1"/>
</dbReference>
<evidence type="ECO:0000259" key="23">
    <source>
        <dbReference type="PROSITE" id="PS50927"/>
    </source>
</evidence>
<dbReference type="EMBL" id="JBJXBP010000007">
    <property type="protein sequence ID" value="KAL3820639.1"/>
    <property type="molecule type" value="Genomic_DNA"/>
</dbReference>
<dbReference type="PROSITE" id="PS50011">
    <property type="entry name" value="PROTEIN_KINASE_DOM"/>
    <property type="match status" value="1"/>
</dbReference>
<dbReference type="PROSITE" id="PS00108">
    <property type="entry name" value="PROTEIN_KINASE_ST"/>
    <property type="match status" value="1"/>
</dbReference>
<dbReference type="SMART" id="SM00473">
    <property type="entry name" value="PAN_AP"/>
    <property type="match status" value="1"/>
</dbReference>
<dbReference type="SMART" id="SM00108">
    <property type="entry name" value="B_lectin"/>
    <property type="match status" value="1"/>
</dbReference>
<evidence type="ECO:0000256" key="7">
    <source>
        <dbReference type="ARBA" id="ARBA00022729"/>
    </source>
</evidence>
<keyword evidence="3 19" id="KW-0723">Serine/threonine-protein kinase</keyword>